<name>A0A9D5R8G1_9FIRM</name>
<comment type="caution">
    <text evidence="2">The sequence shown here is derived from an EMBL/GenBank/DDBJ whole genome shotgun (WGS) entry which is preliminary data.</text>
</comment>
<feature type="domain" description="DUF2007" evidence="1">
    <location>
        <begin position="47"/>
        <end position="106"/>
    </location>
</feature>
<dbReference type="RefSeq" id="WP_226392478.1">
    <property type="nucleotide sequence ID" value="NZ_JADCKB010000009.1"/>
</dbReference>
<gene>
    <name evidence="2" type="ORF">INF28_05550</name>
</gene>
<dbReference type="Proteomes" id="UP000806542">
    <property type="component" value="Unassembled WGS sequence"/>
</dbReference>
<evidence type="ECO:0000313" key="2">
    <source>
        <dbReference type="EMBL" id="MBE5039927.1"/>
    </source>
</evidence>
<reference evidence="2" key="1">
    <citation type="submission" date="2020-10" db="EMBL/GenBank/DDBJ databases">
        <title>ChiBAC.</title>
        <authorList>
            <person name="Zenner C."/>
            <person name="Hitch T.C.A."/>
            <person name="Clavel T."/>
        </authorList>
    </citation>
    <scope>NUCLEOTIDE SEQUENCE</scope>
    <source>
        <strain evidence="2">DSM 107454</strain>
    </source>
</reference>
<evidence type="ECO:0000259" key="1">
    <source>
        <dbReference type="Pfam" id="PF09413"/>
    </source>
</evidence>
<dbReference type="Pfam" id="PF09413">
    <property type="entry name" value="DUF2007"/>
    <property type="match status" value="1"/>
</dbReference>
<sequence length="115" mass="12735">MYCPKCKAEYREGYTHCTECGCPLTDTPPSSEESLQSHPEPAFLCDAANEFEADIIVSKLAAEGIRAFKRYRGADSYNRILLGRTILGVEILVAADDFEEAQNILSPFGHSETDK</sequence>
<accession>A0A9D5R8G1</accession>
<keyword evidence="3" id="KW-1185">Reference proteome</keyword>
<evidence type="ECO:0000313" key="3">
    <source>
        <dbReference type="Proteomes" id="UP000806542"/>
    </source>
</evidence>
<dbReference type="EMBL" id="JADCKB010000009">
    <property type="protein sequence ID" value="MBE5039927.1"/>
    <property type="molecule type" value="Genomic_DNA"/>
</dbReference>
<dbReference type="InterPro" id="IPR018551">
    <property type="entry name" value="DUF2007"/>
</dbReference>
<organism evidence="2 3">
    <name type="scientific">Ructibacterium gallinarum</name>
    <dbReference type="NCBI Taxonomy" id="2779355"/>
    <lineage>
        <taxon>Bacteria</taxon>
        <taxon>Bacillati</taxon>
        <taxon>Bacillota</taxon>
        <taxon>Clostridia</taxon>
        <taxon>Eubacteriales</taxon>
        <taxon>Oscillospiraceae</taxon>
        <taxon>Ructibacterium</taxon>
    </lineage>
</organism>
<protein>
    <submittedName>
        <fullName evidence="2">DUF2007 domain-containing protein</fullName>
    </submittedName>
</protein>
<proteinExistence type="predicted"/>
<dbReference type="AlphaFoldDB" id="A0A9D5R8G1"/>